<evidence type="ECO:0000256" key="2">
    <source>
        <dbReference type="ARBA" id="ARBA00023125"/>
    </source>
</evidence>
<dbReference type="InterPro" id="IPR036388">
    <property type="entry name" value="WH-like_DNA-bd_sf"/>
</dbReference>
<dbReference type="PANTHER" id="PTHR44688">
    <property type="entry name" value="DNA-BINDING TRANSCRIPTIONAL ACTIVATOR DEVR_DOSR"/>
    <property type="match status" value="1"/>
</dbReference>
<protein>
    <submittedName>
        <fullName evidence="5">Helix-turn-helix transcriptional regulator</fullName>
    </submittedName>
</protein>
<keyword evidence="3" id="KW-0804">Transcription</keyword>
<dbReference type="Pfam" id="PF00196">
    <property type="entry name" value="GerE"/>
    <property type="match status" value="1"/>
</dbReference>
<dbReference type="PROSITE" id="PS50043">
    <property type="entry name" value="HTH_LUXR_2"/>
    <property type="match status" value="1"/>
</dbReference>
<sequence>MAELVARGLTGQSIADRLYVSRRTVENHVSRTCRTTGVSSRTALAALMARRRAAIRFRDARAGRDRPWPG</sequence>
<keyword evidence="6" id="KW-1185">Reference proteome</keyword>
<name>A0ABU2Z9A4_9ACTN</name>
<evidence type="ECO:0000256" key="3">
    <source>
        <dbReference type="ARBA" id="ARBA00023163"/>
    </source>
</evidence>
<dbReference type="EMBL" id="JAVRFJ010000044">
    <property type="protein sequence ID" value="MDT0572956.1"/>
    <property type="molecule type" value="Genomic_DNA"/>
</dbReference>
<evidence type="ECO:0000259" key="4">
    <source>
        <dbReference type="PROSITE" id="PS50043"/>
    </source>
</evidence>
<dbReference type="Proteomes" id="UP001180737">
    <property type="component" value="Unassembled WGS sequence"/>
</dbReference>
<comment type="caution">
    <text evidence="5">The sequence shown here is derived from an EMBL/GenBank/DDBJ whole genome shotgun (WGS) entry which is preliminary data.</text>
</comment>
<keyword evidence="2" id="KW-0238">DNA-binding</keyword>
<dbReference type="PANTHER" id="PTHR44688:SF16">
    <property type="entry name" value="DNA-BINDING TRANSCRIPTIONAL ACTIVATOR DEVR_DOSR"/>
    <property type="match status" value="1"/>
</dbReference>
<dbReference type="SMART" id="SM00421">
    <property type="entry name" value="HTH_LUXR"/>
    <property type="match status" value="1"/>
</dbReference>
<dbReference type="RefSeq" id="WP_033530176.1">
    <property type="nucleotide sequence ID" value="NZ_JAVRFJ010000044.1"/>
</dbReference>
<evidence type="ECO:0000313" key="5">
    <source>
        <dbReference type="EMBL" id="MDT0572956.1"/>
    </source>
</evidence>
<keyword evidence="1" id="KW-0805">Transcription regulation</keyword>
<feature type="domain" description="HTH luxR-type" evidence="4">
    <location>
        <begin position="1"/>
        <end position="52"/>
    </location>
</feature>
<evidence type="ECO:0000313" key="6">
    <source>
        <dbReference type="Proteomes" id="UP001180737"/>
    </source>
</evidence>
<reference evidence="5" key="1">
    <citation type="submission" date="2024-05" db="EMBL/GenBank/DDBJ databases">
        <title>30 novel species of actinomycetes from the DSMZ collection.</title>
        <authorList>
            <person name="Nouioui I."/>
        </authorList>
    </citation>
    <scope>NUCLEOTIDE SEQUENCE</scope>
    <source>
        <strain evidence="5">DSM 3412</strain>
    </source>
</reference>
<evidence type="ECO:0000256" key="1">
    <source>
        <dbReference type="ARBA" id="ARBA00023015"/>
    </source>
</evidence>
<organism evidence="5 6">
    <name type="scientific">Streptomyces gottesmaniae</name>
    <dbReference type="NCBI Taxonomy" id="3075518"/>
    <lineage>
        <taxon>Bacteria</taxon>
        <taxon>Bacillati</taxon>
        <taxon>Actinomycetota</taxon>
        <taxon>Actinomycetes</taxon>
        <taxon>Kitasatosporales</taxon>
        <taxon>Streptomycetaceae</taxon>
        <taxon>Streptomyces</taxon>
    </lineage>
</organism>
<proteinExistence type="predicted"/>
<dbReference type="InterPro" id="IPR016032">
    <property type="entry name" value="Sig_transdc_resp-reg_C-effctor"/>
</dbReference>
<dbReference type="InterPro" id="IPR000792">
    <property type="entry name" value="Tscrpt_reg_LuxR_C"/>
</dbReference>
<dbReference type="Gene3D" id="1.10.10.10">
    <property type="entry name" value="Winged helix-like DNA-binding domain superfamily/Winged helix DNA-binding domain"/>
    <property type="match status" value="1"/>
</dbReference>
<gene>
    <name evidence="5" type="ORF">RM704_36805</name>
</gene>
<dbReference type="SUPFAM" id="SSF46894">
    <property type="entry name" value="C-terminal effector domain of the bipartite response regulators"/>
    <property type="match status" value="1"/>
</dbReference>
<accession>A0ABU2Z9A4</accession>